<feature type="transmembrane region" description="Helical" evidence="1">
    <location>
        <begin position="117"/>
        <end position="136"/>
    </location>
</feature>
<name>A0A9Q5I3A8_SANBA</name>
<evidence type="ECO:0000313" key="2">
    <source>
        <dbReference type="EMBL" id="OCB90923.1"/>
    </source>
</evidence>
<feature type="transmembrane region" description="Helical" evidence="1">
    <location>
        <begin position="20"/>
        <end position="40"/>
    </location>
</feature>
<evidence type="ECO:0000313" key="3">
    <source>
        <dbReference type="Proteomes" id="UP000757232"/>
    </source>
</evidence>
<keyword evidence="1" id="KW-1133">Transmembrane helix</keyword>
<organism evidence="2 3">
    <name type="scientific">Sanghuangporus baumii</name>
    <name type="common">Phellinus baumii</name>
    <dbReference type="NCBI Taxonomy" id="108892"/>
    <lineage>
        <taxon>Eukaryota</taxon>
        <taxon>Fungi</taxon>
        <taxon>Dikarya</taxon>
        <taxon>Basidiomycota</taxon>
        <taxon>Agaricomycotina</taxon>
        <taxon>Agaricomycetes</taxon>
        <taxon>Hymenochaetales</taxon>
        <taxon>Hymenochaetaceae</taxon>
        <taxon>Sanghuangporus</taxon>
    </lineage>
</organism>
<reference evidence="2" key="1">
    <citation type="submission" date="2016-06" db="EMBL/GenBank/DDBJ databases">
        <title>Draft Genome sequence of the fungus Inonotus baumii.</title>
        <authorList>
            <person name="Zhu H."/>
            <person name="Lin W."/>
        </authorList>
    </citation>
    <scope>NUCLEOTIDE SEQUENCE</scope>
    <source>
        <strain evidence="2">821</strain>
    </source>
</reference>
<keyword evidence="1" id="KW-0812">Transmembrane</keyword>
<accession>A0A9Q5I3A8</accession>
<gene>
    <name evidence="2" type="ORF">A7U60_g1833</name>
</gene>
<feature type="transmembrane region" description="Helical" evidence="1">
    <location>
        <begin position="156"/>
        <end position="177"/>
    </location>
</feature>
<dbReference type="Proteomes" id="UP000757232">
    <property type="component" value="Unassembled WGS sequence"/>
</dbReference>
<evidence type="ECO:0000256" key="1">
    <source>
        <dbReference type="SAM" id="Phobius"/>
    </source>
</evidence>
<proteinExistence type="predicted"/>
<feature type="transmembrane region" description="Helical" evidence="1">
    <location>
        <begin position="52"/>
        <end position="74"/>
    </location>
</feature>
<comment type="caution">
    <text evidence="2">The sequence shown here is derived from an EMBL/GenBank/DDBJ whole genome shotgun (WGS) entry which is preliminary data.</text>
</comment>
<dbReference type="OrthoDB" id="3227739at2759"/>
<keyword evidence="3" id="KW-1185">Reference proteome</keyword>
<dbReference type="EMBL" id="LNZH02000113">
    <property type="protein sequence ID" value="OCB90923.1"/>
    <property type="molecule type" value="Genomic_DNA"/>
</dbReference>
<keyword evidence="1" id="KW-0472">Membrane</keyword>
<protein>
    <submittedName>
        <fullName evidence="2">Uncharacterized protein</fullName>
    </submittedName>
</protein>
<sequence length="199" mass="21845">MSESQPCLREFITVPERQALYVVVWAIAAAELGLTAFRVHSSTSTSSTYEPIVAELLAVSVLTVLFMPFIFLFLRRSTYVSHSPATGKAETAHTTTSQDEVYCVVGAALKSLLLNRWTLSSLNSIIWVMWLVGAAIATHEWPTRASAGPGEQGRILITTVGLAWSAFGTLTLARYLAVLEISARKLYNEIEKRRTAAHS</sequence>
<dbReference type="AlphaFoldDB" id="A0A9Q5I3A8"/>